<accession>A0A9X1KQZ0</accession>
<evidence type="ECO:0000256" key="1">
    <source>
        <dbReference type="SAM" id="Phobius"/>
    </source>
</evidence>
<dbReference type="Proteomes" id="UP001139366">
    <property type="component" value="Unassembled WGS sequence"/>
</dbReference>
<keyword evidence="1" id="KW-0472">Membrane</keyword>
<sequence length="119" mass="14049">MKGNVFKLFIFFIVVFGFVFSNVFIKSRKEYTKSYDFIISRIESDAKGYLTFYDSLNTGYSFTSFRFNEFDKQGFLAGDKVFKDKFSKNVNISRKKGNEYKIFFTQEANGMIPFCLYAY</sequence>
<gene>
    <name evidence="2" type="ORF">K6T82_12015</name>
</gene>
<dbReference type="AlphaFoldDB" id="A0A9X1KQZ0"/>
<evidence type="ECO:0000313" key="3">
    <source>
        <dbReference type="Proteomes" id="UP001139366"/>
    </source>
</evidence>
<comment type="caution">
    <text evidence="2">The sequence shown here is derived from an EMBL/GenBank/DDBJ whole genome shotgun (WGS) entry which is preliminary data.</text>
</comment>
<keyword evidence="1" id="KW-1133">Transmembrane helix</keyword>
<organism evidence="2 3">
    <name type="scientific">Flavobacterium potami</name>
    <dbReference type="NCBI Taxonomy" id="2872310"/>
    <lineage>
        <taxon>Bacteria</taxon>
        <taxon>Pseudomonadati</taxon>
        <taxon>Bacteroidota</taxon>
        <taxon>Flavobacteriia</taxon>
        <taxon>Flavobacteriales</taxon>
        <taxon>Flavobacteriaceae</taxon>
        <taxon>Flavobacterium</taxon>
    </lineage>
</organism>
<feature type="transmembrane region" description="Helical" evidence="1">
    <location>
        <begin position="6"/>
        <end position="25"/>
    </location>
</feature>
<dbReference type="RefSeq" id="WP_223706121.1">
    <property type="nucleotide sequence ID" value="NZ_JAINUY010000003.1"/>
</dbReference>
<reference evidence="2 3" key="1">
    <citation type="journal article" date="2023" name="Antonie Van Leeuwenhoek">
        <title>Flavobacterium potami sp. nov., a multi-metal resistance genes harbouring bacterium isolated from shallow river silt.</title>
        <authorList>
            <person name="Li S."/>
            <person name="Mao S."/>
            <person name="Mu W."/>
            <person name="Guo B."/>
            <person name="Li C."/>
            <person name="Zhu Q."/>
            <person name="Hou X."/>
            <person name="Zhao Y."/>
            <person name="Wei S."/>
            <person name="Liu H."/>
            <person name="Liu A."/>
        </authorList>
    </citation>
    <scope>NUCLEOTIDE SEQUENCE [LARGE SCALE GENOMIC DNA]</scope>
    <source>
        <strain evidence="2 3">17A</strain>
    </source>
</reference>
<keyword evidence="1" id="KW-0812">Transmembrane</keyword>
<protein>
    <submittedName>
        <fullName evidence="2">Uncharacterized protein</fullName>
    </submittedName>
</protein>
<dbReference type="EMBL" id="JAINUY010000003">
    <property type="protein sequence ID" value="MBZ4035497.1"/>
    <property type="molecule type" value="Genomic_DNA"/>
</dbReference>
<proteinExistence type="predicted"/>
<name>A0A9X1KQZ0_9FLAO</name>
<evidence type="ECO:0000313" key="2">
    <source>
        <dbReference type="EMBL" id="MBZ4035497.1"/>
    </source>
</evidence>
<keyword evidence="3" id="KW-1185">Reference proteome</keyword>